<evidence type="ECO:0000256" key="9">
    <source>
        <dbReference type="ARBA" id="ARBA00023284"/>
    </source>
</evidence>
<dbReference type="InterPro" id="IPR036249">
    <property type="entry name" value="Thioredoxin-like_sf"/>
</dbReference>
<dbReference type="Pfam" id="PF00085">
    <property type="entry name" value="Thioredoxin"/>
    <property type="match status" value="1"/>
</dbReference>
<evidence type="ECO:0000256" key="8">
    <source>
        <dbReference type="ARBA" id="ARBA00023157"/>
    </source>
</evidence>
<comment type="similarity">
    <text evidence="10">Belongs to the thioredoxin family. Plant CITRX-type subfamily.</text>
</comment>
<dbReference type="SUPFAM" id="SSF52833">
    <property type="entry name" value="Thioredoxin-like"/>
    <property type="match status" value="1"/>
</dbReference>
<evidence type="ECO:0000256" key="3">
    <source>
        <dbReference type="ARBA" id="ARBA00022528"/>
    </source>
</evidence>
<dbReference type="Gene3D" id="3.40.30.10">
    <property type="entry name" value="Glutaredoxin"/>
    <property type="match status" value="1"/>
</dbReference>
<comment type="subcellular location">
    <subcellularLocation>
        <location evidence="1">Plastid</location>
        <location evidence="1">Chloroplast</location>
    </subcellularLocation>
</comment>
<dbReference type="InterPro" id="IPR044182">
    <property type="entry name" value="CITRX"/>
</dbReference>
<feature type="site" description="Contributes to redox potential value" evidence="12">
    <location>
        <position position="22"/>
    </location>
</feature>
<dbReference type="InterPro" id="IPR013766">
    <property type="entry name" value="Thioredoxin_domain"/>
</dbReference>
<protein>
    <recommendedName>
        <fullName evidence="11">Thioredoxin</fullName>
    </recommendedName>
</protein>
<name>A0A7S0IW23_9EUKA</name>
<dbReference type="AlphaFoldDB" id="A0A7S0IW23"/>
<proteinExistence type="inferred from homology"/>
<dbReference type="EMBL" id="HBER01016569">
    <property type="protein sequence ID" value="CAD8533125.1"/>
    <property type="molecule type" value="Transcribed_RNA"/>
</dbReference>
<keyword evidence="9 13" id="KW-0676">Redox-active center</keyword>
<evidence type="ECO:0000256" key="1">
    <source>
        <dbReference type="ARBA" id="ARBA00004229"/>
    </source>
</evidence>
<evidence type="ECO:0000256" key="6">
    <source>
        <dbReference type="ARBA" id="ARBA00022982"/>
    </source>
</evidence>
<dbReference type="GO" id="GO:0015035">
    <property type="term" value="F:protein-disulfide reductase activity"/>
    <property type="evidence" value="ECO:0007669"/>
    <property type="project" value="InterPro"/>
</dbReference>
<keyword evidence="7" id="KW-0560">Oxidoreductase</keyword>
<evidence type="ECO:0000256" key="12">
    <source>
        <dbReference type="PIRSR" id="PIRSR000077-1"/>
    </source>
</evidence>
<feature type="active site" description="Nucleophile" evidence="12">
    <location>
        <position position="21"/>
    </location>
</feature>
<evidence type="ECO:0000256" key="2">
    <source>
        <dbReference type="ARBA" id="ARBA00022448"/>
    </source>
</evidence>
<evidence type="ECO:0000256" key="11">
    <source>
        <dbReference type="PIRNR" id="PIRNR000077"/>
    </source>
</evidence>
<evidence type="ECO:0000256" key="10">
    <source>
        <dbReference type="ARBA" id="ARBA00024039"/>
    </source>
</evidence>
<keyword evidence="5" id="KW-0809">Transit peptide</keyword>
<keyword evidence="6" id="KW-0249">Electron transport</keyword>
<reference evidence="15" key="1">
    <citation type="submission" date="2021-01" db="EMBL/GenBank/DDBJ databases">
        <authorList>
            <person name="Corre E."/>
            <person name="Pelletier E."/>
            <person name="Niang G."/>
            <person name="Scheremetjew M."/>
            <person name="Finn R."/>
            <person name="Kale V."/>
            <person name="Holt S."/>
            <person name="Cochrane G."/>
            <person name="Meng A."/>
            <person name="Brown T."/>
            <person name="Cohen L."/>
        </authorList>
    </citation>
    <scope>NUCLEOTIDE SEQUENCE</scope>
    <source>
        <strain evidence="15">RCC1130</strain>
    </source>
</reference>
<feature type="active site" description="Nucleophile" evidence="12">
    <location>
        <position position="24"/>
    </location>
</feature>
<organism evidence="15">
    <name type="scientific">Calcidiscus leptoporus</name>
    <dbReference type="NCBI Taxonomy" id="127549"/>
    <lineage>
        <taxon>Eukaryota</taxon>
        <taxon>Haptista</taxon>
        <taxon>Haptophyta</taxon>
        <taxon>Prymnesiophyceae</taxon>
        <taxon>Coccolithales</taxon>
        <taxon>Calcidiscaceae</taxon>
        <taxon>Calcidiscus</taxon>
    </lineage>
</organism>
<sequence length="103" mass="11026">MRKEMQDGSTPLVLDVFATWCGPCKLLAPQLDQLAAELGTACRFAKLDSDAEPQLSTELRVQGLPTLVFFQGGGAQLAEAHRVEGVPGNAAALRQLVQRHLGV</sequence>
<dbReference type="PANTHER" id="PTHR47834:SF2">
    <property type="entry name" value="THIOREDOXIN-LIKE PROTEIN CITRX, CHLOROPLASTIC"/>
    <property type="match status" value="1"/>
</dbReference>
<dbReference type="CDD" id="cd02947">
    <property type="entry name" value="TRX_family"/>
    <property type="match status" value="1"/>
</dbReference>
<dbReference type="PIRSF" id="PIRSF000077">
    <property type="entry name" value="Thioredoxin"/>
    <property type="match status" value="1"/>
</dbReference>
<keyword evidence="3" id="KW-0150">Chloroplast</keyword>
<feature type="domain" description="Thioredoxin" evidence="14">
    <location>
        <begin position="1"/>
        <end position="102"/>
    </location>
</feature>
<evidence type="ECO:0000256" key="4">
    <source>
        <dbReference type="ARBA" id="ARBA00022640"/>
    </source>
</evidence>
<feature type="site" description="Contributes to redox potential value" evidence="12">
    <location>
        <position position="23"/>
    </location>
</feature>
<dbReference type="PROSITE" id="PS00194">
    <property type="entry name" value="THIOREDOXIN_1"/>
    <property type="match status" value="1"/>
</dbReference>
<evidence type="ECO:0000313" key="15">
    <source>
        <dbReference type="EMBL" id="CAD8533125.1"/>
    </source>
</evidence>
<evidence type="ECO:0000256" key="7">
    <source>
        <dbReference type="ARBA" id="ARBA00023002"/>
    </source>
</evidence>
<accession>A0A7S0IW23</accession>
<gene>
    <name evidence="15" type="ORF">CLEP1334_LOCUS8380</name>
</gene>
<dbReference type="GO" id="GO:0045454">
    <property type="term" value="P:cell redox homeostasis"/>
    <property type="evidence" value="ECO:0007669"/>
    <property type="project" value="InterPro"/>
</dbReference>
<evidence type="ECO:0000256" key="5">
    <source>
        <dbReference type="ARBA" id="ARBA00022946"/>
    </source>
</evidence>
<evidence type="ECO:0000256" key="13">
    <source>
        <dbReference type="PIRSR" id="PIRSR000077-4"/>
    </source>
</evidence>
<dbReference type="PRINTS" id="PR00421">
    <property type="entry name" value="THIOREDOXIN"/>
</dbReference>
<dbReference type="InterPro" id="IPR017937">
    <property type="entry name" value="Thioredoxin_CS"/>
</dbReference>
<keyword evidence="8 13" id="KW-1015">Disulfide bond</keyword>
<dbReference type="GO" id="GO:0009507">
    <property type="term" value="C:chloroplast"/>
    <property type="evidence" value="ECO:0007669"/>
    <property type="project" value="UniProtKB-SubCell"/>
</dbReference>
<evidence type="ECO:0000259" key="14">
    <source>
        <dbReference type="PROSITE" id="PS51352"/>
    </source>
</evidence>
<dbReference type="PANTHER" id="PTHR47834">
    <property type="entry name" value="THIOREDOXIN-LIKE PROTEIN CITRX, CHLOROPLASTIC"/>
    <property type="match status" value="1"/>
</dbReference>
<keyword evidence="2" id="KW-0813">Transport</keyword>
<feature type="site" description="Deprotonates C-terminal active site Cys" evidence="12">
    <location>
        <position position="15"/>
    </location>
</feature>
<dbReference type="InterPro" id="IPR005746">
    <property type="entry name" value="Thioredoxin"/>
</dbReference>
<feature type="disulfide bond" description="Redox-active" evidence="13">
    <location>
        <begin position="21"/>
        <end position="24"/>
    </location>
</feature>
<keyword evidence="4" id="KW-0934">Plastid</keyword>
<dbReference type="PROSITE" id="PS51352">
    <property type="entry name" value="THIOREDOXIN_2"/>
    <property type="match status" value="1"/>
</dbReference>